<evidence type="ECO:0000256" key="1">
    <source>
        <dbReference type="PROSITE-ProRule" id="PRU01122"/>
    </source>
</evidence>
<dbReference type="InterPro" id="IPR020568">
    <property type="entry name" value="Ribosomal_Su5_D2-typ_SF"/>
</dbReference>
<dbReference type="GO" id="GO:0006508">
    <property type="term" value="P:proteolysis"/>
    <property type="evidence" value="ECO:0007669"/>
    <property type="project" value="UniProtKB-KW"/>
</dbReference>
<dbReference type="GO" id="GO:0005524">
    <property type="term" value="F:ATP binding"/>
    <property type="evidence" value="ECO:0007669"/>
    <property type="project" value="InterPro"/>
</dbReference>
<dbReference type="InterPro" id="IPR001478">
    <property type="entry name" value="PDZ"/>
</dbReference>
<dbReference type="SUPFAM" id="SSF50156">
    <property type="entry name" value="PDZ domain-like"/>
    <property type="match status" value="1"/>
</dbReference>
<comment type="catalytic activity">
    <reaction evidence="1">
        <text>Hydrolysis of proteins in presence of ATP.</text>
        <dbReference type="EC" id="3.4.21.53"/>
    </reaction>
</comment>
<proteinExistence type="inferred from homology"/>
<evidence type="ECO:0000259" key="3">
    <source>
        <dbReference type="PROSITE" id="PS51786"/>
    </source>
</evidence>
<dbReference type="GO" id="GO:0004252">
    <property type="term" value="F:serine-type endopeptidase activity"/>
    <property type="evidence" value="ECO:0007669"/>
    <property type="project" value="UniProtKB-UniRule"/>
</dbReference>
<accession>M2YBW4</accession>
<name>M2YBW4_9MICC</name>
<dbReference type="AlphaFoldDB" id="M2YBW4"/>
<dbReference type="InterPro" id="IPR014721">
    <property type="entry name" value="Ribsml_uS5_D2-typ_fold_subgr"/>
</dbReference>
<comment type="similarity">
    <text evidence="1">Belongs to the peptidase S16 family.</text>
</comment>
<dbReference type="InterPro" id="IPR027065">
    <property type="entry name" value="Lon_Prtase"/>
</dbReference>
<dbReference type="Proteomes" id="UP000009877">
    <property type="component" value="Unassembled WGS sequence"/>
</dbReference>
<dbReference type="Pfam" id="PF05362">
    <property type="entry name" value="Lon_C"/>
    <property type="match status" value="1"/>
</dbReference>
<comment type="caution">
    <text evidence="4">The sequence shown here is derived from an EMBL/GenBank/DDBJ whole genome shotgun (WGS) entry which is preliminary data.</text>
</comment>
<protein>
    <recommendedName>
        <fullName evidence="1">endopeptidase La</fullName>
        <ecNumber evidence="1">3.4.21.53</ecNumber>
    </recommendedName>
</protein>
<dbReference type="RefSeq" id="WP_006215330.1">
    <property type="nucleotide sequence ID" value="NZ_ANHZ02000018.1"/>
</dbReference>
<dbReference type="EC" id="3.4.21.53" evidence="1"/>
<dbReference type="InterPro" id="IPR008269">
    <property type="entry name" value="Lon_proteolytic"/>
</dbReference>
<evidence type="ECO:0000259" key="2">
    <source>
        <dbReference type="PROSITE" id="PS50106"/>
    </source>
</evidence>
<dbReference type="PANTHER" id="PTHR10046">
    <property type="entry name" value="ATP DEPENDENT LON PROTEASE FAMILY MEMBER"/>
    <property type="match status" value="1"/>
</dbReference>
<sequence length="376" mass="39348">MPLVECEQPRPAGAREDPEVLIPVSRPRLRPGLEGGSLIAAGALLIVCAWAPTPYVVERPGPTFDIAGEVGEQPIMTIDGAETFPTDSQLDFSTVYVVGGPGSSPRVLETMISWADPGMAVVPLEVMYPPATTQEEVTDSGTAAMESSQDMAIAAGLNDLDYDYETSLSVSAIEPGVPAESSLRVGDQLLELDGEPIASFESLRDDLLAMPDDTAQLTVLRDGARTDVSVETIDEGHGRQLGVYLDREFDFPFEVDFGLEDVGGPSAGMMLSLSLIDQLTEGSLAGDHHVVGTGTIDAEGDVGPIGGIRQKMIGASQAGADLFLAPVENCDEVRGHTPDGLPVVAVDTLDEAEEALAVLADDGDLSALPSCGDAQD</sequence>
<dbReference type="EMBL" id="ANHZ02000018">
    <property type="protein sequence ID" value="EME36134.1"/>
    <property type="molecule type" value="Genomic_DNA"/>
</dbReference>
<reference evidence="4 5" key="1">
    <citation type="journal article" date="2014" name="Genome Announc.">
        <title>Draft Genome Sequence of Kocuria palustris PEL.</title>
        <authorList>
            <person name="Sharma G."/>
            <person name="Khatri I."/>
            <person name="Subramanian S."/>
        </authorList>
    </citation>
    <scope>NUCLEOTIDE SEQUENCE [LARGE SCALE GENOMIC DNA]</scope>
    <source>
        <strain evidence="4 5">PEL</strain>
    </source>
</reference>
<keyword evidence="1" id="KW-0645">Protease</keyword>
<gene>
    <name evidence="4" type="ORF">C884_00902</name>
</gene>
<dbReference type="InterPro" id="IPR036034">
    <property type="entry name" value="PDZ_sf"/>
</dbReference>
<dbReference type="GO" id="GO:0004176">
    <property type="term" value="F:ATP-dependent peptidase activity"/>
    <property type="evidence" value="ECO:0007669"/>
    <property type="project" value="UniProtKB-UniRule"/>
</dbReference>
<keyword evidence="5" id="KW-1185">Reference proteome</keyword>
<keyword evidence="1" id="KW-0378">Hydrolase</keyword>
<feature type="domain" description="Lon proteolytic" evidence="3">
    <location>
        <begin position="258"/>
        <end position="359"/>
    </location>
</feature>
<dbReference type="PROSITE" id="PS51786">
    <property type="entry name" value="LON_PROTEOLYTIC"/>
    <property type="match status" value="1"/>
</dbReference>
<organism evidence="4 5">
    <name type="scientific">Kocuria palustris PEL</name>
    <dbReference type="NCBI Taxonomy" id="1236550"/>
    <lineage>
        <taxon>Bacteria</taxon>
        <taxon>Bacillati</taxon>
        <taxon>Actinomycetota</taxon>
        <taxon>Actinomycetes</taxon>
        <taxon>Micrococcales</taxon>
        <taxon>Micrococcaceae</taxon>
        <taxon>Kocuria</taxon>
    </lineage>
</organism>
<keyword evidence="1" id="KW-0720">Serine protease</keyword>
<evidence type="ECO:0000313" key="4">
    <source>
        <dbReference type="EMBL" id="EME36134.1"/>
    </source>
</evidence>
<evidence type="ECO:0000313" key="5">
    <source>
        <dbReference type="Proteomes" id="UP000009877"/>
    </source>
</evidence>
<dbReference type="Pfam" id="PF13180">
    <property type="entry name" value="PDZ_2"/>
    <property type="match status" value="1"/>
</dbReference>
<dbReference type="STRING" id="71999.KPaMU14_03630"/>
<dbReference type="SUPFAM" id="SSF54211">
    <property type="entry name" value="Ribosomal protein S5 domain 2-like"/>
    <property type="match status" value="1"/>
</dbReference>
<feature type="active site" evidence="1">
    <location>
        <position position="311"/>
    </location>
</feature>
<dbReference type="Gene3D" id="3.30.230.10">
    <property type="match status" value="1"/>
</dbReference>
<dbReference type="Gene3D" id="2.30.42.10">
    <property type="match status" value="1"/>
</dbReference>
<feature type="active site" evidence="1">
    <location>
        <position position="266"/>
    </location>
</feature>
<dbReference type="PROSITE" id="PS50106">
    <property type="entry name" value="PDZ"/>
    <property type="match status" value="1"/>
</dbReference>
<feature type="domain" description="PDZ" evidence="2">
    <location>
        <begin position="151"/>
        <end position="197"/>
    </location>
</feature>
<dbReference type="GO" id="GO:0030163">
    <property type="term" value="P:protein catabolic process"/>
    <property type="evidence" value="ECO:0007669"/>
    <property type="project" value="InterPro"/>
</dbReference>